<protein>
    <submittedName>
        <fullName evidence="3">Autotransporter domain-containing protein</fullName>
    </submittedName>
</protein>
<evidence type="ECO:0000256" key="1">
    <source>
        <dbReference type="SAM" id="SignalP"/>
    </source>
</evidence>
<reference evidence="4" key="2">
    <citation type="submission" date="2023-07" db="EMBL/GenBank/DDBJ databases">
        <title>Ancylobacter moscoviensis sp. nov., facultatively methylotrophic bacteria from activated sludge and the reclassification of Starkeya novella (Starkey 1934) Kelly et al. 2000 as Ancylobacter novellus comb. nov., Starkeya koreensis Im et al. 2006 as Ancylobacter koreensis comb.nov., Angulomicrobium tetraedrale Vasil'eva et al. 1986 as Ancylobacter tetraedralis comb. nov., Angulomicrobium amanitiforme Fritz et al. 2004 as Ancylobacter amanitiformis comb. nov. and Methylorhabdus multivorans Doronina et al. 1996 as Ancylobacter multivorans comb. nov. and emended description of the genus Ancylobacter.</title>
        <authorList>
            <person name="Doronina N."/>
            <person name="Chemodurova A."/>
            <person name="Grouzdev D."/>
            <person name="Koziaeva V."/>
            <person name="Shi W."/>
            <person name="Wu L."/>
            <person name="Kaparullina E."/>
        </authorList>
    </citation>
    <scope>NUCLEOTIDE SEQUENCE [LARGE SCALE GENOMIC DNA]</scope>
    <source>
        <strain evidence="4">Jip08</strain>
    </source>
</reference>
<dbReference type="InterPro" id="IPR005546">
    <property type="entry name" value="Autotransporte_beta"/>
</dbReference>
<proteinExistence type="predicted"/>
<feature type="chain" id="PRO_5045291456" evidence="1">
    <location>
        <begin position="28"/>
        <end position="1022"/>
    </location>
</feature>
<sequence length="1022" mass="103598">MVFVRKPLFAGLVVSGGVVLAATTATAGPICTNAGTVTYEGAVTILNCTAERLSATATGPSATLNVDNGYFSSNTNGGPGILFKADDDAANPTDITLNLTGTTTVLGQLYDGVDVRTVRGDITVNIGENVSIAPDETGVYVASTETPSWPAGDTYIGGNVTITNRGTVIAGATPDPMGTNGIAGLANGGGVSIVNYGTVTTTNTVYDAWDTYGILADGGHSAAEVVPVSIYNDGTVTAMNDGLRVNSYNGLASVVNDVNGVVTSNGRRGVVVWSDTNSAILTNYGTVTSFDGPGVNVWAGGAVSGDATLVNSGAITSHDNLDRNVYATLYNGAHIWSQTYGKAELINLAGGSLVAPDGWGAWLMSTDGDVVIDNAGLIKGASTAIHVGAQDSAVIVGDDIPAYAGAMGGDLTIANRGIVTAFATVPDPQGTFGLVTLSGDVNTASFINEAGGVVGAGLDLDEGFDAAKLPGMTAGEFGSLSQAAGNLAIFSAVRADEVSIGNAGVLFGRVVVETPAAVSEGIDIPDTTGAVAVTNSGSWVVTGLSSITADAASGTFRNSGAIWALDKTGFEGDFVNAGILNIVATTAHGGGTSILGDYTGTGLSRLSLSWPSAADVSAIPALHVEGDVSGRTEVLLANPWQLATVNWAAASPITVVTVEGDAPAGASHFYMDQSYGLVNYGLAYASGEDETWSLTRGVNVDGAAALSDTASAARNLLGISTQLVTDRIDELRDLFFAAAAPAAPMSYAPVKAPSSAFAGIDQGPGAPSGRLWLKATGETSNGDGYDMDTGVFQGGLDLAREVGSDFVAAGLIAGYGRSTLDFNAGATDAAIDGPLFGAYATYVAGNGVFVNGIVMGQVFDVDMTLASVSTDFSGSSVGGRVETGVRLDYGTLVVEPSVALQASYTSFDTVNVAAITAGFDDTTGLAAEGRLRLAGNFRNERVLLKPYTIFTLGYEFLADDNVVVPALDSSYAGEQKGVYGDLSAGLAVSDLTNSYGGFVQGSFDFTEDRTGVGIKLGGQLRF</sequence>
<keyword evidence="4" id="KW-1185">Reference proteome</keyword>
<organism evidence="3 4">
    <name type="scientific">Ancylobacter koreensis</name>
    <dbReference type="NCBI Taxonomy" id="266121"/>
    <lineage>
        <taxon>Bacteria</taxon>
        <taxon>Pseudomonadati</taxon>
        <taxon>Pseudomonadota</taxon>
        <taxon>Alphaproteobacteria</taxon>
        <taxon>Hyphomicrobiales</taxon>
        <taxon>Xanthobacteraceae</taxon>
        <taxon>Ancylobacter</taxon>
    </lineage>
</organism>
<dbReference type="PROSITE" id="PS51208">
    <property type="entry name" value="AUTOTRANSPORTER"/>
    <property type="match status" value="1"/>
</dbReference>
<evidence type="ECO:0000313" key="3">
    <source>
        <dbReference type="EMBL" id="MCK0206429.1"/>
    </source>
</evidence>
<reference evidence="3 4" key="1">
    <citation type="submission" date="2022-04" db="EMBL/GenBank/DDBJ databases">
        <authorList>
            <person name="Grouzdev D.S."/>
            <person name="Pantiukh K.S."/>
            <person name="Krutkina M.S."/>
        </authorList>
    </citation>
    <scope>NUCLEOTIDE SEQUENCE [LARGE SCALE GENOMIC DNA]</scope>
    <source>
        <strain evidence="3 4">Jip08</strain>
    </source>
</reference>
<dbReference type="Pfam" id="PF03797">
    <property type="entry name" value="Autotransporter"/>
    <property type="match status" value="1"/>
</dbReference>
<dbReference type="SMART" id="SM00869">
    <property type="entry name" value="Autotransporter"/>
    <property type="match status" value="1"/>
</dbReference>
<gene>
    <name evidence="3" type="ORF">MWN33_00090</name>
</gene>
<dbReference type="RefSeq" id="WP_247198006.1">
    <property type="nucleotide sequence ID" value="NZ_JALKCG010000001.1"/>
</dbReference>
<dbReference type="Gene3D" id="2.40.128.130">
    <property type="entry name" value="Autotransporter beta-domain"/>
    <property type="match status" value="1"/>
</dbReference>
<comment type="caution">
    <text evidence="3">The sequence shown here is derived from an EMBL/GenBank/DDBJ whole genome shotgun (WGS) entry which is preliminary data.</text>
</comment>
<accession>A0ABT0DGN0</accession>
<dbReference type="SUPFAM" id="SSF103515">
    <property type="entry name" value="Autotransporter"/>
    <property type="match status" value="1"/>
</dbReference>
<dbReference type="InterPro" id="IPR036709">
    <property type="entry name" value="Autotransporte_beta_dom_sf"/>
</dbReference>
<evidence type="ECO:0000259" key="2">
    <source>
        <dbReference type="PROSITE" id="PS51208"/>
    </source>
</evidence>
<feature type="domain" description="Autotransporter" evidence="2">
    <location>
        <begin position="764"/>
        <end position="1022"/>
    </location>
</feature>
<evidence type="ECO:0000313" key="4">
    <source>
        <dbReference type="Proteomes" id="UP001202867"/>
    </source>
</evidence>
<feature type="signal peptide" evidence="1">
    <location>
        <begin position="1"/>
        <end position="27"/>
    </location>
</feature>
<name>A0ABT0DGN0_9HYPH</name>
<dbReference type="EMBL" id="JALKCG010000001">
    <property type="protein sequence ID" value="MCK0206429.1"/>
    <property type="molecule type" value="Genomic_DNA"/>
</dbReference>
<keyword evidence="1" id="KW-0732">Signal</keyword>
<dbReference type="Proteomes" id="UP001202867">
    <property type="component" value="Unassembled WGS sequence"/>
</dbReference>